<dbReference type="PANTHER" id="PTHR23517:SF2">
    <property type="entry name" value="MULTIDRUG RESISTANCE PROTEIN MDTH"/>
    <property type="match status" value="1"/>
</dbReference>
<dbReference type="Pfam" id="PF07690">
    <property type="entry name" value="MFS_1"/>
    <property type="match status" value="1"/>
</dbReference>
<feature type="transmembrane region" description="Helical" evidence="7">
    <location>
        <begin position="106"/>
        <end position="133"/>
    </location>
</feature>
<feature type="transmembrane region" description="Helical" evidence="7">
    <location>
        <begin position="215"/>
        <end position="242"/>
    </location>
</feature>
<dbReference type="GO" id="GO:0005886">
    <property type="term" value="C:plasma membrane"/>
    <property type="evidence" value="ECO:0007669"/>
    <property type="project" value="UniProtKB-SubCell"/>
</dbReference>
<dbReference type="GO" id="GO:0022857">
    <property type="term" value="F:transmembrane transporter activity"/>
    <property type="evidence" value="ECO:0007669"/>
    <property type="project" value="InterPro"/>
</dbReference>
<dbReference type="OrthoDB" id="9793283at2"/>
<feature type="transmembrane region" description="Helical" evidence="7">
    <location>
        <begin position="348"/>
        <end position="372"/>
    </location>
</feature>
<keyword evidence="6 7" id="KW-0472">Membrane</keyword>
<protein>
    <submittedName>
        <fullName evidence="8">MFS transporter</fullName>
    </submittedName>
</protein>
<comment type="subcellular location">
    <subcellularLocation>
        <location evidence="1">Cell membrane</location>
        <topology evidence="1">Multi-pass membrane protein</topology>
    </subcellularLocation>
</comment>
<dbReference type="InterPro" id="IPR050171">
    <property type="entry name" value="MFS_Transporters"/>
</dbReference>
<dbReference type="SUPFAM" id="SSF103473">
    <property type="entry name" value="MFS general substrate transporter"/>
    <property type="match status" value="1"/>
</dbReference>
<feature type="transmembrane region" description="Helical" evidence="7">
    <location>
        <begin position="378"/>
        <end position="395"/>
    </location>
</feature>
<feature type="transmembrane region" description="Helical" evidence="7">
    <location>
        <begin position="81"/>
        <end position="100"/>
    </location>
</feature>
<evidence type="ECO:0000256" key="3">
    <source>
        <dbReference type="ARBA" id="ARBA00022475"/>
    </source>
</evidence>
<feature type="transmembrane region" description="Helical" evidence="7">
    <location>
        <begin position="248"/>
        <end position="272"/>
    </location>
</feature>
<comment type="caution">
    <text evidence="8">The sequence shown here is derived from an EMBL/GenBank/DDBJ whole genome shotgun (WGS) entry which is preliminary data.</text>
</comment>
<feature type="transmembrane region" description="Helical" evidence="7">
    <location>
        <begin position="284"/>
        <end position="302"/>
    </location>
</feature>
<keyword evidence="2" id="KW-0813">Transport</keyword>
<feature type="transmembrane region" description="Helical" evidence="7">
    <location>
        <begin position="308"/>
        <end position="327"/>
    </location>
</feature>
<proteinExistence type="predicted"/>
<dbReference type="Gene3D" id="1.20.1250.20">
    <property type="entry name" value="MFS general substrate transporter like domains"/>
    <property type="match status" value="1"/>
</dbReference>
<name>A0A401ZJ38_9CHLR</name>
<keyword evidence="9" id="KW-1185">Reference proteome</keyword>
<dbReference type="RefSeq" id="WP_126597757.1">
    <property type="nucleotide sequence ID" value="NZ_BIFQ01000001.1"/>
</dbReference>
<keyword evidence="4 7" id="KW-0812">Transmembrane</keyword>
<keyword evidence="3" id="KW-1003">Cell membrane</keyword>
<evidence type="ECO:0000256" key="7">
    <source>
        <dbReference type="SAM" id="Phobius"/>
    </source>
</evidence>
<feature type="transmembrane region" description="Helical" evidence="7">
    <location>
        <begin position="170"/>
        <end position="194"/>
    </location>
</feature>
<evidence type="ECO:0000313" key="8">
    <source>
        <dbReference type="EMBL" id="GCE06867.1"/>
    </source>
</evidence>
<feature type="transmembrane region" description="Helical" evidence="7">
    <location>
        <begin position="20"/>
        <end position="41"/>
    </location>
</feature>
<evidence type="ECO:0000256" key="2">
    <source>
        <dbReference type="ARBA" id="ARBA00022448"/>
    </source>
</evidence>
<dbReference type="EMBL" id="BIFQ01000001">
    <property type="protein sequence ID" value="GCE06867.1"/>
    <property type="molecule type" value="Genomic_DNA"/>
</dbReference>
<dbReference type="InterPro" id="IPR011701">
    <property type="entry name" value="MFS"/>
</dbReference>
<accession>A0A401ZJ38</accession>
<keyword evidence="5 7" id="KW-1133">Transmembrane helix</keyword>
<evidence type="ECO:0000256" key="1">
    <source>
        <dbReference type="ARBA" id="ARBA00004651"/>
    </source>
</evidence>
<reference evidence="9" key="1">
    <citation type="submission" date="2018-12" db="EMBL/GenBank/DDBJ databases">
        <title>Tengunoibacter tsumagoiensis gen. nov., sp. nov., Dictyobacter kobayashii sp. nov., D. alpinus sp. nov., and D. joshuensis sp. nov. and description of Dictyobacteraceae fam. nov. within the order Ktedonobacterales isolated from Tengu-no-mugimeshi.</title>
        <authorList>
            <person name="Wang C.M."/>
            <person name="Zheng Y."/>
            <person name="Sakai Y."/>
            <person name="Toyoda A."/>
            <person name="Minakuchi Y."/>
            <person name="Abe K."/>
            <person name="Yokota A."/>
            <person name="Yabe S."/>
        </authorList>
    </citation>
    <scope>NUCLEOTIDE SEQUENCE [LARGE SCALE GENOMIC DNA]</scope>
    <source>
        <strain evidence="9">S-27</strain>
    </source>
</reference>
<feature type="transmembrane region" description="Helical" evidence="7">
    <location>
        <begin position="47"/>
        <end position="69"/>
    </location>
</feature>
<sequence>MDRWKTRFGFPETQGAHGFLLVLIIDALGSGMYLPLSILYFQITSGFSLPAIGLTLTIATICTLPLTLLTGSLVDRLGARNIVASSQFIQCLGLSGYLFVHTIPSLFTMALLVTGGARMFYAAHTVLIVEIAVPTQRDRWYGLSGAIRSVGIAIGSFLVGLVLTTKDPDIYRLLIAFSALCYLAAGGLLLRLVNPRYKKTKQAKQARSETVLKDRVFLILLISNTTFPLCALMLGTALPIYLPQGLHAPAWILGPLLIFSSLLTISCQTLVVRVLEPHRRTRTIGIAALTWCISCNLFVLALCIPGTLIFPYLLLVVGLHTLASLIYTPTASSLVAELGGPNRRGRYLATYEFSWGVANALVPVLFTTLYAITPALPWLILAIMSVISGLTTLWLERQLPAQAVRITR</sequence>
<dbReference type="InterPro" id="IPR036259">
    <property type="entry name" value="MFS_trans_sf"/>
</dbReference>
<feature type="transmembrane region" description="Helical" evidence="7">
    <location>
        <begin position="145"/>
        <end position="164"/>
    </location>
</feature>
<evidence type="ECO:0000256" key="6">
    <source>
        <dbReference type="ARBA" id="ARBA00023136"/>
    </source>
</evidence>
<evidence type="ECO:0000313" key="9">
    <source>
        <dbReference type="Proteomes" id="UP000287224"/>
    </source>
</evidence>
<dbReference type="Proteomes" id="UP000287224">
    <property type="component" value="Unassembled WGS sequence"/>
</dbReference>
<gene>
    <name evidence="8" type="ORF">KDAU_41960</name>
</gene>
<organism evidence="8 9">
    <name type="scientific">Dictyobacter aurantiacus</name>
    <dbReference type="NCBI Taxonomy" id="1936993"/>
    <lineage>
        <taxon>Bacteria</taxon>
        <taxon>Bacillati</taxon>
        <taxon>Chloroflexota</taxon>
        <taxon>Ktedonobacteria</taxon>
        <taxon>Ktedonobacterales</taxon>
        <taxon>Dictyobacteraceae</taxon>
        <taxon>Dictyobacter</taxon>
    </lineage>
</organism>
<evidence type="ECO:0000256" key="4">
    <source>
        <dbReference type="ARBA" id="ARBA00022692"/>
    </source>
</evidence>
<dbReference type="PANTHER" id="PTHR23517">
    <property type="entry name" value="RESISTANCE PROTEIN MDTM, PUTATIVE-RELATED-RELATED"/>
    <property type="match status" value="1"/>
</dbReference>
<dbReference type="AlphaFoldDB" id="A0A401ZJ38"/>
<evidence type="ECO:0000256" key="5">
    <source>
        <dbReference type="ARBA" id="ARBA00022989"/>
    </source>
</evidence>